<dbReference type="Proteomes" id="UP000238288">
    <property type="component" value="Chromosome PCAR9a"/>
</dbReference>
<accession>A0A2K4X980</accession>
<organism evidence="1 2">
    <name type="scientific">Pseudoalteromonas carrageenovora IAM 12662</name>
    <dbReference type="NCBI Taxonomy" id="1314868"/>
    <lineage>
        <taxon>Bacteria</taxon>
        <taxon>Pseudomonadati</taxon>
        <taxon>Pseudomonadota</taxon>
        <taxon>Gammaproteobacteria</taxon>
        <taxon>Alteromonadales</taxon>
        <taxon>Pseudoalteromonadaceae</taxon>
        <taxon>Pseudoalteromonas</taxon>
    </lineage>
</organism>
<evidence type="ECO:0008006" key="3">
    <source>
        <dbReference type="Google" id="ProtNLM"/>
    </source>
</evidence>
<sequence length="183" mass="20807">MNNTTLYLSSKSKYVTMLFVVMLCLLSIDTSIANENKYNAVLNIEDDTIFISATLPISVFYNVDNNQNGIISIDEFNTHKSRIKRKIHTHLYLSNQLYKFTVKDLKITPNAVKVNNAGINTLALSGKFTMPIITKSLKLNMKLFSQNKPDSSYLITTKNNQKPVHQFTISQSSPYNSIFKNEL</sequence>
<dbReference type="EMBL" id="LT965928">
    <property type="protein sequence ID" value="SOU40863.1"/>
    <property type="molecule type" value="Genomic_DNA"/>
</dbReference>
<reference evidence="1 2" key="1">
    <citation type="submission" date="2017-11" db="EMBL/GenBank/DDBJ databases">
        <authorList>
            <person name="Han C.G."/>
        </authorList>
    </citation>
    <scope>NUCLEOTIDE SEQUENCE [LARGE SCALE GENOMIC DNA]</scope>
    <source>
        <strain evidence="2">ATCC 43555</strain>
    </source>
</reference>
<dbReference type="InterPro" id="IPR018247">
    <property type="entry name" value="EF_Hand_1_Ca_BS"/>
</dbReference>
<protein>
    <recommendedName>
        <fullName evidence="3">EF-hand domain-containing protein</fullName>
    </recommendedName>
</protein>
<proteinExistence type="predicted"/>
<evidence type="ECO:0000313" key="1">
    <source>
        <dbReference type="EMBL" id="SOU40863.1"/>
    </source>
</evidence>
<name>A0A2K4X980_PSEVC</name>
<dbReference type="AlphaFoldDB" id="A0A2K4X980"/>
<dbReference type="PROSITE" id="PS00018">
    <property type="entry name" value="EF_HAND_1"/>
    <property type="match status" value="1"/>
</dbReference>
<evidence type="ECO:0000313" key="2">
    <source>
        <dbReference type="Proteomes" id="UP000238288"/>
    </source>
</evidence>
<gene>
    <name evidence="1" type="ORF">PCAR9_A30023</name>
</gene>